<dbReference type="EMBL" id="KQ415814">
    <property type="protein sequence ID" value="KOG00303.1"/>
    <property type="molecule type" value="Genomic_DNA"/>
</dbReference>
<proteinExistence type="predicted"/>
<dbReference type="GO" id="GO:0008270">
    <property type="term" value="F:zinc ion binding"/>
    <property type="evidence" value="ECO:0007669"/>
    <property type="project" value="UniProtKB-KW"/>
</dbReference>
<protein>
    <recommendedName>
        <fullName evidence="2">C2H2-type domain-containing protein</fullName>
    </recommendedName>
</protein>
<organism evidence="3">
    <name type="scientific">Octopus bimaculoides</name>
    <name type="common">California two-spotted octopus</name>
    <dbReference type="NCBI Taxonomy" id="37653"/>
    <lineage>
        <taxon>Eukaryota</taxon>
        <taxon>Metazoa</taxon>
        <taxon>Spiralia</taxon>
        <taxon>Lophotrochozoa</taxon>
        <taxon>Mollusca</taxon>
        <taxon>Cephalopoda</taxon>
        <taxon>Coleoidea</taxon>
        <taxon>Octopodiformes</taxon>
        <taxon>Octopoda</taxon>
        <taxon>Incirrata</taxon>
        <taxon>Octopodidae</taxon>
        <taxon>Octopus</taxon>
    </lineage>
</organism>
<keyword evidence="1" id="KW-0479">Metal-binding</keyword>
<keyword evidence="1" id="KW-0863">Zinc-finger</keyword>
<sequence>MLFDCGHAGAPPLVEQIDTRTYSFNVLTCRCPTRLMMEETEKRWRSADHKGANTCETNRIAAAEDCRQARRNRANNPVAGAILPCPHCQRLFRVQIGLTSHLWTHKTSPPSPQDD</sequence>
<evidence type="ECO:0000256" key="1">
    <source>
        <dbReference type="PROSITE-ProRule" id="PRU00042"/>
    </source>
</evidence>
<name>A0A0L8IFT4_OCTBM</name>
<dbReference type="AlphaFoldDB" id="A0A0L8IFT4"/>
<feature type="domain" description="C2H2-type" evidence="2">
    <location>
        <begin position="83"/>
        <end position="110"/>
    </location>
</feature>
<gene>
    <name evidence="3" type="ORF">OCBIM_22005267mg</name>
</gene>
<reference evidence="3" key="1">
    <citation type="submission" date="2015-07" db="EMBL/GenBank/DDBJ databases">
        <title>MeaNS - Measles Nucleotide Surveillance Program.</title>
        <authorList>
            <person name="Tran T."/>
            <person name="Druce J."/>
        </authorList>
    </citation>
    <scope>NUCLEOTIDE SEQUENCE</scope>
    <source>
        <strain evidence="3">UCB-OBI-ISO-001</strain>
        <tissue evidence="3">Gonad</tissue>
    </source>
</reference>
<dbReference type="PROSITE" id="PS00028">
    <property type="entry name" value="ZINC_FINGER_C2H2_1"/>
    <property type="match status" value="1"/>
</dbReference>
<dbReference type="PROSITE" id="PS50157">
    <property type="entry name" value="ZINC_FINGER_C2H2_2"/>
    <property type="match status" value="1"/>
</dbReference>
<dbReference type="InterPro" id="IPR013087">
    <property type="entry name" value="Znf_C2H2_type"/>
</dbReference>
<evidence type="ECO:0000313" key="3">
    <source>
        <dbReference type="EMBL" id="KOG00303.1"/>
    </source>
</evidence>
<accession>A0A0L8IFT4</accession>
<keyword evidence="1" id="KW-0862">Zinc</keyword>
<evidence type="ECO:0000259" key="2">
    <source>
        <dbReference type="PROSITE" id="PS50157"/>
    </source>
</evidence>